<protein>
    <submittedName>
        <fullName evidence="3">Uncharacterized protein</fullName>
    </submittedName>
</protein>
<dbReference type="EMBL" id="BMUB01000015">
    <property type="protein sequence ID" value="GGU94002.1"/>
    <property type="molecule type" value="Genomic_DNA"/>
</dbReference>
<sequence>MPVLPIEKIFTTLYRTLADSTADDAADQAADHAPTGSPTIPPAGHRPGHPRHVQRFEVGEAGLDALLQGVGVLTVFGLDGEALR</sequence>
<keyword evidence="4" id="KW-1185">Reference proteome</keyword>
<evidence type="ECO:0000313" key="4">
    <source>
        <dbReference type="Proteomes" id="UP000037395"/>
    </source>
</evidence>
<reference evidence="2" key="5">
    <citation type="submission" date="2020-09" db="EMBL/GenBank/DDBJ databases">
        <authorList>
            <person name="Sun Q."/>
            <person name="Ohkuma M."/>
        </authorList>
    </citation>
    <scope>NUCLEOTIDE SEQUENCE</scope>
    <source>
        <strain evidence="2">JCM 4434</strain>
    </source>
</reference>
<evidence type="ECO:0000256" key="1">
    <source>
        <dbReference type="SAM" id="MobiDB-lite"/>
    </source>
</evidence>
<reference evidence="2" key="1">
    <citation type="journal article" date="2014" name="Int. J. Syst. Evol. Microbiol.">
        <title>Complete genome sequence of Corynebacterium casei LMG S-19264T (=DSM 44701T), isolated from a smear-ripened cheese.</title>
        <authorList>
            <consortium name="US DOE Joint Genome Institute (JGI-PGF)"/>
            <person name="Walter F."/>
            <person name="Albersmeier A."/>
            <person name="Kalinowski J."/>
            <person name="Ruckert C."/>
        </authorList>
    </citation>
    <scope>NUCLEOTIDE SEQUENCE</scope>
    <source>
        <strain evidence="2">JCM 4434</strain>
    </source>
</reference>
<proteinExistence type="predicted"/>
<reference evidence="4" key="4">
    <citation type="submission" date="2016-08" db="EMBL/GenBank/DDBJ databases">
        <title>Sequencing, assembly and comparative genomics of S. aureofaciens ATCC 10762.</title>
        <authorList>
            <person name="Gradnigo J.S."/>
            <person name="Johnson N."/>
            <person name="Somerville G.A."/>
        </authorList>
    </citation>
    <scope>NUCLEOTIDE SEQUENCE [LARGE SCALE GENOMIC DNA]</scope>
    <source>
        <strain evidence="4">ATCC 10762 / DSM 40127 / CCM 3239 / JCM 4008 / LMG 5968 / NBRC 12843 / NCIMB 8234 / A-377</strain>
    </source>
</reference>
<evidence type="ECO:0000313" key="3">
    <source>
        <dbReference type="EMBL" id="OEV37133.1"/>
    </source>
</evidence>
<dbReference type="Proteomes" id="UP000610124">
    <property type="component" value="Unassembled WGS sequence"/>
</dbReference>
<evidence type="ECO:0000313" key="2">
    <source>
        <dbReference type="EMBL" id="GGU94002.1"/>
    </source>
</evidence>
<accession>A0A1E7N9I0</accession>
<dbReference type="EMBL" id="JPRF03000021">
    <property type="protein sequence ID" value="OEV37133.1"/>
    <property type="molecule type" value="Genomic_DNA"/>
</dbReference>
<gene>
    <name evidence="2" type="ORF">GCM10010502_54670</name>
    <name evidence="3" type="ORF">HS99_0004760</name>
</gene>
<dbReference type="Proteomes" id="UP000037395">
    <property type="component" value="Unassembled WGS sequence"/>
</dbReference>
<dbReference type="KEGG" id="kau:B6264_24235"/>
<organism evidence="3 4">
    <name type="scientific">Kitasatospora aureofaciens</name>
    <name type="common">Streptomyces aureofaciens</name>
    <dbReference type="NCBI Taxonomy" id="1894"/>
    <lineage>
        <taxon>Bacteria</taxon>
        <taxon>Bacillati</taxon>
        <taxon>Actinomycetota</taxon>
        <taxon>Actinomycetes</taxon>
        <taxon>Kitasatosporales</taxon>
        <taxon>Streptomycetaceae</taxon>
        <taxon>Kitasatospora</taxon>
    </lineage>
</organism>
<name>A0A1E7N9I0_KITAU</name>
<reference evidence="3" key="3">
    <citation type="submission" date="2016-08" db="EMBL/GenBank/DDBJ databases">
        <title>Sequencing, Assembly and Comparative Genomics of S. aureofaciens ATCC 10762.</title>
        <authorList>
            <person name="Gradnigo J.S."/>
            <person name="Johnson N."/>
            <person name="Somerville G.A."/>
        </authorList>
    </citation>
    <scope>NUCLEOTIDE SEQUENCE [LARGE SCALE GENOMIC DNA]</scope>
    <source>
        <strain evidence="3">ATCC 10762</strain>
    </source>
</reference>
<dbReference type="AlphaFoldDB" id="A0A1E7N9I0"/>
<comment type="caution">
    <text evidence="3">The sequence shown here is derived from an EMBL/GenBank/DDBJ whole genome shotgun (WGS) entry which is preliminary data.</text>
</comment>
<dbReference type="RefSeq" id="WP_030555705.1">
    <property type="nucleotide sequence ID" value="NZ_JPRF03000021.1"/>
</dbReference>
<reference evidence="3 4" key="2">
    <citation type="submission" date="2014-07" db="EMBL/GenBank/DDBJ databases">
        <authorList>
            <person name="Zhang J.E."/>
            <person name="Yang H."/>
            <person name="Guo J."/>
            <person name="Deng Z."/>
            <person name="Luo H."/>
            <person name="Luo M."/>
            <person name="Zhao B."/>
        </authorList>
    </citation>
    <scope>NUCLEOTIDE SEQUENCE [LARGE SCALE GENOMIC DNA]</scope>
    <source>
        <strain evidence="3">ATCC 10762</strain>
        <strain evidence="4">ATCC 10762 / DSM 40127 / CCM 3239 / JCM 4008 / LMG 5968 / NBRC 12843 / NCIMB 8234 / A-377</strain>
    </source>
</reference>
<feature type="region of interest" description="Disordered" evidence="1">
    <location>
        <begin position="22"/>
        <end position="51"/>
    </location>
</feature>
<accession>A0A8H9LWG7</accession>